<proteinExistence type="predicted"/>
<dbReference type="AlphaFoldDB" id="L8WX54"/>
<comment type="caution">
    <text evidence="1">The sequence shown here is derived from an EMBL/GenBank/DDBJ whole genome shotgun (WGS) entry which is preliminary data.</text>
</comment>
<evidence type="ECO:0000313" key="2">
    <source>
        <dbReference type="Proteomes" id="UP000011668"/>
    </source>
</evidence>
<evidence type="ECO:0000313" key="1">
    <source>
        <dbReference type="EMBL" id="ELU41402.1"/>
    </source>
</evidence>
<dbReference type="Proteomes" id="UP000011668">
    <property type="component" value="Unassembled WGS sequence"/>
</dbReference>
<protein>
    <submittedName>
        <fullName evidence="1">Uncharacterized protein</fullName>
    </submittedName>
</protein>
<dbReference type="EMBL" id="AFRT01001063">
    <property type="protein sequence ID" value="ELU41402.1"/>
    <property type="molecule type" value="Genomic_DNA"/>
</dbReference>
<keyword evidence="2" id="KW-1185">Reference proteome</keyword>
<name>L8WX54_THACA</name>
<sequence>MVEQGKAVITLRRRSVYLVIGRLKLGLFRHCNCSGRWTAITRTKALFPSKAAPLTFCTPLPSATPSPASHSNLPTFLTSTKHKVIMVNDPLKKRKIAVLGSRSVGKRGRCLPLYDAEYHLQENHPWSFNSWRDTLWNHTIPPLKTRLRNLSSSGISNTIVTSLTLPARHSFLVAYILPDLLIGKCPHLRAKSLLHHWGVHSLKPVHELIPMLVRMNLATPTLIPIDVAQARHSIHVWPKLKNQLTLHPRILPSALLCEPGLRLLYFGLLWIQDLRNLPPFSSASS</sequence>
<gene>
    <name evidence="1" type="ORF">AG1IA_04568</name>
</gene>
<dbReference type="HOGENOM" id="CLU_977208_0_0_1"/>
<accession>L8WX54</accession>
<organism evidence="1 2">
    <name type="scientific">Thanatephorus cucumeris (strain AG1-IA)</name>
    <name type="common">Rice sheath blight fungus</name>
    <name type="synonym">Rhizoctonia solani</name>
    <dbReference type="NCBI Taxonomy" id="983506"/>
    <lineage>
        <taxon>Eukaryota</taxon>
        <taxon>Fungi</taxon>
        <taxon>Dikarya</taxon>
        <taxon>Basidiomycota</taxon>
        <taxon>Agaricomycotina</taxon>
        <taxon>Agaricomycetes</taxon>
        <taxon>Cantharellales</taxon>
        <taxon>Ceratobasidiaceae</taxon>
        <taxon>Rhizoctonia</taxon>
        <taxon>Rhizoctonia solani AG-1</taxon>
    </lineage>
</organism>
<reference evidence="1 2" key="1">
    <citation type="journal article" date="2013" name="Nat. Commun.">
        <title>The evolution and pathogenic mechanisms of the rice sheath blight pathogen.</title>
        <authorList>
            <person name="Zheng A."/>
            <person name="Lin R."/>
            <person name="Xu L."/>
            <person name="Qin P."/>
            <person name="Tang C."/>
            <person name="Ai P."/>
            <person name="Zhang D."/>
            <person name="Liu Y."/>
            <person name="Sun Z."/>
            <person name="Feng H."/>
            <person name="Wang Y."/>
            <person name="Chen Y."/>
            <person name="Liang X."/>
            <person name="Fu R."/>
            <person name="Li Q."/>
            <person name="Zhang J."/>
            <person name="Yu X."/>
            <person name="Xie Z."/>
            <person name="Ding L."/>
            <person name="Guan P."/>
            <person name="Tang J."/>
            <person name="Liang Y."/>
            <person name="Wang S."/>
            <person name="Deng Q."/>
            <person name="Li S."/>
            <person name="Zhu J."/>
            <person name="Wang L."/>
            <person name="Liu H."/>
            <person name="Li P."/>
        </authorList>
    </citation>
    <scope>NUCLEOTIDE SEQUENCE [LARGE SCALE GENOMIC DNA]</scope>
    <source>
        <strain evidence="2">AG-1 IA</strain>
    </source>
</reference>
<dbReference type="OrthoDB" id="5976022at2759"/>